<dbReference type="NCBIfam" id="TIGR02605">
    <property type="entry name" value="CxxC_CxxC_SSSS"/>
    <property type="match status" value="1"/>
</dbReference>
<dbReference type="OrthoDB" id="25985at10239"/>
<dbReference type="SMART" id="SM00834">
    <property type="entry name" value="CxxC_CXXC_SSSS"/>
    <property type="match status" value="1"/>
</dbReference>
<protein>
    <recommendedName>
        <fullName evidence="1">Putative regulatory protein FmdB zinc ribbon domain-containing protein</fullName>
    </recommendedName>
</protein>
<evidence type="ECO:0000313" key="3">
    <source>
        <dbReference type="Proteomes" id="UP000019733"/>
    </source>
</evidence>
<dbReference type="Proteomes" id="UP000019733">
    <property type="component" value="Segment"/>
</dbReference>
<dbReference type="RefSeq" id="YP_009037497.1">
    <property type="nucleotide sequence ID" value="NC_024124.2"/>
</dbReference>
<evidence type="ECO:0000313" key="2">
    <source>
        <dbReference type="EMBL" id="AIA80140.1"/>
    </source>
</evidence>
<proteinExistence type="predicted"/>
<accession>A0A060BI12</accession>
<name>A0A060BI12_9CAUD</name>
<organism evidence="2 3">
    <name type="scientific">Escherichia phage vB_EcoM_JS09</name>
    <dbReference type="NCBI Taxonomy" id="1430444"/>
    <lineage>
        <taxon>Viruses</taxon>
        <taxon>Duplodnaviria</taxon>
        <taxon>Heunggongvirae</taxon>
        <taxon>Uroviricota</taxon>
        <taxon>Caudoviricetes</taxon>
        <taxon>Pantevenvirales</taxon>
        <taxon>Straboviridae</taxon>
        <taxon>Tevenvirinae</taxon>
        <taxon>Mosigvirus</taxon>
        <taxon>Mosigvirus JS09</taxon>
    </lineage>
</organism>
<feature type="domain" description="Putative regulatory protein FmdB zinc ribbon" evidence="1">
    <location>
        <begin position="1"/>
        <end position="43"/>
    </location>
</feature>
<evidence type="ECO:0000259" key="1">
    <source>
        <dbReference type="SMART" id="SM00834"/>
    </source>
</evidence>
<reference evidence="2" key="1">
    <citation type="submission" date="2015-07" db="EMBL/GenBank/DDBJ databases">
        <title>Isolation and characterization of a novel lytic T4-like coliphage vB_EcoM_JS09 infecting APEC.</title>
        <authorList>
            <person name="Zhou Y."/>
            <person name="Bao H.D."/>
            <person name="Zhang H."/>
            <person name="Wang R."/>
        </authorList>
    </citation>
    <scope>NUCLEOTIDE SEQUENCE</scope>
</reference>
<dbReference type="Pfam" id="PF09723">
    <property type="entry name" value="Zn_ribbon_8"/>
    <property type="match status" value="1"/>
</dbReference>
<dbReference type="EMBL" id="KF582788">
    <property type="protein sequence ID" value="AIA80140.1"/>
    <property type="molecule type" value="Genomic_DNA"/>
</dbReference>
<sequence>MPLYDYKCQSEDCGHEYEKIKRISERENDVCPECHRLTTRRVSAPKHVNGGFYDLLKKG</sequence>
<keyword evidence="3" id="KW-1185">Reference proteome</keyword>
<gene>
    <name evidence="2" type="ORF">JS09_0174</name>
</gene>
<dbReference type="GeneID" id="19524898"/>
<dbReference type="KEGG" id="vg:19524898"/>
<dbReference type="InterPro" id="IPR013429">
    <property type="entry name" value="Regulatory_FmdB_Zinc_ribbon"/>
</dbReference>